<feature type="non-terminal residue" evidence="2">
    <location>
        <position position="156"/>
    </location>
</feature>
<feature type="region of interest" description="Disordered" evidence="1">
    <location>
        <begin position="71"/>
        <end position="156"/>
    </location>
</feature>
<evidence type="ECO:0000313" key="2">
    <source>
        <dbReference type="EMBL" id="GMT24960.1"/>
    </source>
</evidence>
<organism evidence="2 3">
    <name type="scientific">Pristionchus fissidentatus</name>
    <dbReference type="NCBI Taxonomy" id="1538716"/>
    <lineage>
        <taxon>Eukaryota</taxon>
        <taxon>Metazoa</taxon>
        <taxon>Ecdysozoa</taxon>
        <taxon>Nematoda</taxon>
        <taxon>Chromadorea</taxon>
        <taxon>Rhabditida</taxon>
        <taxon>Rhabditina</taxon>
        <taxon>Diplogasteromorpha</taxon>
        <taxon>Diplogasteroidea</taxon>
        <taxon>Neodiplogasteridae</taxon>
        <taxon>Pristionchus</taxon>
    </lineage>
</organism>
<reference evidence="2" key="1">
    <citation type="submission" date="2023-10" db="EMBL/GenBank/DDBJ databases">
        <title>Genome assembly of Pristionchus species.</title>
        <authorList>
            <person name="Yoshida K."/>
            <person name="Sommer R.J."/>
        </authorList>
    </citation>
    <scope>NUCLEOTIDE SEQUENCE</scope>
    <source>
        <strain evidence="2">RS5133</strain>
    </source>
</reference>
<proteinExistence type="predicted"/>
<evidence type="ECO:0000256" key="1">
    <source>
        <dbReference type="SAM" id="MobiDB-lite"/>
    </source>
</evidence>
<feature type="non-terminal residue" evidence="2">
    <location>
        <position position="1"/>
    </location>
</feature>
<comment type="caution">
    <text evidence="2">The sequence shown here is derived from an EMBL/GenBank/DDBJ whole genome shotgun (WGS) entry which is preliminary data.</text>
</comment>
<accession>A0AAV5W3P1</accession>
<dbReference type="EMBL" id="BTSY01000004">
    <property type="protein sequence ID" value="GMT24960.1"/>
    <property type="molecule type" value="Genomic_DNA"/>
</dbReference>
<feature type="compositionally biased region" description="Basic and acidic residues" evidence="1">
    <location>
        <begin position="71"/>
        <end position="117"/>
    </location>
</feature>
<evidence type="ECO:0000313" key="3">
    <source>
        <dbReference type="Proteomes" id="UP001432322"/>
    </source>
</evidence>
<feature type="compositionally biased region" description="Polar residues" evidence="1">
    <location>
        <begin position="119"/>
        <end position="128"/>
    </location>
</feature>
<gene>
    <name evidence="2" type="ORF">PFISCL1PPCAC_16257</name>
</gene>
<protein>
    <submittedName>
        <fullName evidence="2">Uncharacterized protein</fullName>
    </submittedName>
</protein>
<keyword evidence="3" id="KW-1185">Reference proteome</keyword>
<dbReference type="Proteomes" id="UP001432322">
    <property type="component" value="Unassembled WGS sequence"/>
</dbReference>
<sequence length="156" mass="18665">EFLQLWCYSRIVDEGASAFTVHNEVIGNAILPFKRAKNGMRIGVLLETLYYRVKTTNNPTHWMVGTANLADERREEGKERRWREEESKDERKSWRGQEYNKRDEEIGSRKREERYEKISMNQVDSRPITTRDWNDGVVEGDRERENTVKKDRRVLE</sequence>
<dbReference type="AlphaFoldDB" id="A0AAV5W3P1"/>
<feature type="compositionally biased region" description="Basic and acidic residues" evidence="1">
    <location>
        <begin position="139"/>
        <end position="156"/>
    </location>
</feature>
<name>A0AAV5W3P1_9BILA</name>